<name>A0A5B2WPF8_9PSEU</name>
<dbReference type="Pfam" id="PF04655">
    <property type="entry name" value="APH_6_hur"/>
    <property type="match status" value="1"/>
</dbReference>
<evidence type="ECO:0000313" key="2">
    <source>
        <dbReference type="Proteomes" id="UP000323454"/>
    </source>
</evidence>
<dbReference type="InterPro" id="IPR011009">
    <property type="entry name" value="Kinase-like_dom_sf"/>
</dbReference>
<dbReference type="GO" id="GO:0019748">
    <property type="term" value="P:secondary metabolic process"/>
    <property type="evidence" value="ECO:0007669"/>
    <property type="project" value="InterPro"/>
</dbReference>
<dbReference type="GO" id="GO:0016773">
    <property type="term" value="F:phosphotransferase activity, alcohol group as acceptor"/>
    <property type="evidence" value="ECO:0007669"/>
    <property type="project" value="InterPro"/>
</dbReference>
<reference evidence="1 2" key="2">
    <citation type="submission" date="2019-09" db="EMBL/GenBank/DDBJ databases">
        <authorList>
            <person name="Jin C."/>
        </authorList>
    </citation>
    <scope>NUCLEOTIDE SEQUENCE [LARGE SCALE GENOMIC DNA]</scope>
    <source>
        <strain evidence="1 2">AN110305</strain>
    </source>
</reference>
<dbReference type="RefSeq" id="WP_149853900.1">
    <property type="nucleotide sequence ID" value="NZ_VUOB01000067.1"/>
</dbReference>
<keyword evidence="1" id="KW-0808">Transferase</keyword>
<sequence length="306" mass="33165">MTPLVEGLPDGAIERLTNHYGAGVGAWLSRAARIVGEVAARWNVTVVGFHDAGWTSVVGVGHTRAGHAVMIKAMPDAERFRQEKEALGHWAGAGVCRLIDADDTAQVLLVEAVADVAGGAARPHDHARRVAEAIPSLHTNPALPGRAVPLLTEYYRHSVMPRIERRARQYGSVVGAGRISSVRALCRDLCSASLSSFMLHSDLYAENVLFDQAQRAVFIDPHAKIGSPAFDWAFWCVYYTPTSGFAERVALCHEHVPDQVDEVLAWSATLAVDGALYYLDTADYTATSMLQILDSPLLSPVLGSRR</sequence>
<organism evidence="1 2">
    <name type="scientific">Solihabitans fulvus</name>
    <dbReference type="NCBI Taxonomy" id="1892852"/>
    <lineage>
        <taxon>Bacteria</taxon>
        <taxon>Bacillati</taxon>
        <taxon>Actinomycetota</taxon>
        <taxon>Actinomycetes</taxon>
        <taxon>Pseudonocardiales</taxon>
        <taxon>Pseudonocardiaceae</taxon>
        <taxon>Solihabitans</taxon>
    </lineage>
</organism>
<proteinExistence type="predicted"/>
<gene>
    <name evidence="1" type="ORF">F0L68_33550</name>
</gene>
<dbReference type="EMBL" id="VUOB01000067">
    <property type="protein sequence ID" value="KAA2253335.1"/>
    <property type="molecule type" value="Genomic_DNA"/>
</dbReference>
<dbReference type="InterPro" id="IPR006748">
    <property type="entry name" value="NH2Glyco/OHUrea_AB-resist_kin"/>
</dbReference>
<comment type="caution">
    <text evidence="1">The sequence shown here is derived from an EMBL/GenBank/DDBJ whole genome shotgun (WGS) entry which is preliminary data.</text>
</comment>
<protein>
    <submittedName>
        <fullName evidence="1">Phosphotransferase</fullName>
    </submittedName>
</protein>
<dbReference type="OrthoDB" id="3638028at2"/>
<dbReference type="AlphaFoldDB" id="A0A5B2WPF8"/>
<dbReference type="Gene3D" id="3.90.1200.10">
    <property type="match status" value="1"/>
</dbReference>
<reference evidence="1 2" key="1">
    <citation type="submission" date="2019-09" db="EMBL/GenBank/DDBJ databases">
        <title>Goodfellowia gen. nov., a new genus of the Pseudonocardineae related to Actinoalloteichus, containing Goodfellowia coeruleoviolacea gen. nov., comb. nov. gen. nov., comb. nov.</title>
        <authorList>
            <person name="Labeda D."/>
        </authorList>
    </citation>
    <scope>NUCLEOTIDE SEQUENCE [LARGE SCALE GENOMIC DNA]</scope>
    <source>
        <strain evidence="1 2">AN110305</strain>
    </source>
</reference>
<dbReference type="Proteomes" id="UP000323454">
    <property type="component" value="Unassembled WGS sequence"/>
</dbReference>
<accession>A0A5B2WPF8</accession>
<keyword evidence="2" id="KW-1185">Reference proteome</keyword>
<dbReference type="SUPFAM" id="SSF56112">
    <property type="entry name" value="Protein kinase-like (PK-like)"/>
    <property type="match status" value="1"/>
</dbReference>
<evidence type="ECO:0000313" key="1">
    <source>
        <dbReference type="EMBL" id="KAA2253335.1"/>
    </source>
</evidence>